<dbReference type="Pfam" id="PF01381">
    <property type="entry name" value="HTH_3"/>
    <property type="match status" value="1"/>
</dbReference>
<sequence>MASRPGAGAADSGAGLFAALLRHWRTRRGLSQLDLALVADVSSRHVSFLETGRSSPSAEMVVRLATALDVPLRQANAMLRAAGHPAWYAEPAHDSALPDQVRATLELMKRHHEPFPLVVIDRTYRVLDVNAGALAVLGAALPGPATLDPAGLNLARLCLDPDSGGRAIVNQAAIARELLWRMQRELLADPGDARLRALVEELLASPVVEPDWRRPDPTTPSAPSVELQLRVRAEVWAFQLVVSTVQAPLEVAVDELRIEQWFPSDKLTADGCRALAARSR</sequence>
<name>A0ABX8EEJ6_9ACTN</name>
<dbReference type="SMART" id="SM00530">
    <property type="entry name" value="HTH_XRE"/>
    <property type="match status" value="1"/>
</dbReference>
<gene>
    <name evidence="2" type="primary">ddrOC</name>
    <name evidence="2" type="ORF">ENKNEFLB_00879</name>
</gene>
<dbReference type="Pfam" id="PF17765">
    <property type="entry name" value="MLTR_LBD"/>
    <property type="match status" value="1"/>
</dbReference>
<dbReference type="Gene3D" id="1.10.260.40">
    <property type="entry name" value="lambda repressor-like DNA-binding domains"/>
    <property type="match status" value="1"/>
</dbReference>
<dbReference type="Gene3D" id="3.30.450.180">
    <property type="match status" value="1"/>
</dbReference>
<dbReference type="InterPro" id="IPR041413">
    <property type="entry name" value="MLTR_LBD"/>
</dbReference>
<protein>
    <submittedName>
        <fullName evidence="2">HTH-type transcriptional regulator DdrOC</fullName>
    </submittedName>
</protein>
<proteinExistence type="predicted"/>
<dbReference type="SUPFAM" id="SSF47413">
    <property type="entry name" value="lambda repressor-like DNA-binding domains"/>
    <property type="match status" value="1"/>
</dbReference>
<organism evidence="2 3">
    <name type="scientific">Nocardioides aquaticus</name>
    <dbReference type="NCBI Taxonomy" id="160826"/>
    <lineage>
        <taxon>Bacteria</taxon>
        <taxon>Bacillati</taxon>
        <taxon>Actinomycetota</taxon>
        <taxon>Actinomycetes</taxon>
        <taxon>Propionibacteriales</taxon>
        <taxon>Nocardioidaceae</taxon>
        <taxon>Nocardioides</taxon>
    </lineage>
</organism>
<dbReference type="PANTHER" id="PTHR35010">
    <property type="entry name" value="BLL4672 PROTEIN-RELATED"/>
    <property type="match status" value="1"/>
</dbReference>
<dbReference type="CDD" id="cd00093">
    <property type="entry name" value="HTH_XRE"/>
    <property type="match status" value="1"/>
</dbReference>
<evidence type="ECO:0000313" key="3">
    <source>
        <dbReference type="Proteomes" id="UP000679307"/>
    </source>
</evidence>
<reference evidence="2 3" key="1">
    <citation type="submission" date="2021-05" db="EMBL/GenBank/DDBJ databases">
        <title>Complete genome of Nocardioides aquaticus KCTC 9944T isolated from meromictic and hypersaline Ekho Lake, Antarctica.</title>
        <authorList>
            <person name="Hwang K."/>
            <person name="Kim K.M."/>
            <person name="Choe H."/>
        </authorList>
    </citation>
    <scope>NUCLEOTIDE SEQUENCE [LARGE SCALE GENOMIC DNA]</scope>
    <source>
        <strain evidence="2 3">KCTC 9944</strain>
    </source>
</reference>
<evidence type="ECO:0000259" key="1">
    <source>
        <dbReference type="PROSITE" id="PS50943"/>
    </source>
</evidence>
<dbReference type="Proteomes" id="UP000679307">
    <property type="component" value="Chromosome"/>
</dbReference>
<keyword evidence="3" id="KW-1185">Reference proteome</keyword>
<dbReference type="RefSeq" id="WP_214058081.1">
    <property type="nucleotide sequence ID" value="NZ_CP075371.1"/>
</dbReference>
<dbReference type="PANTHER" id="PTHR35010:SF4">
    <property type="entry name" value="BLL5781 PROTEIN"/>
    <property type="match status" value="1"/>
</dbReference>
<dbReference type="PROSITE" id="PS50943">
    <property type="entry name" value="HTH_CROC1"/>
    <property type="match status" value="1"/>
</dbReference>
<feature type="domain" description="HTH cro/C1-type" evidence="1">
    <location>
        <begin position="21"/>
        <end position="75"/>
    </location>
</feature>
<evidence type="ECO:0000313" key="2">
    <source>
        <dbReference type="EMBL" id="QVT78502.1"/>
    </source>
</evidence>
<dbReference type="InterPro" id="IPR001387">
    <property type="entry name" value="Cro/C1-type_HTH"/>
</dbReference>
<dbReference type="EMBL" id="CP075371">
    <property type="protein sequence ID" value="QVT78502.1"/>
    <property type="molecule type" value="Genomic_DNA"/>
</dbReference>
<dbReference type="InterPro" id="IPR010982">
    <property type="entry name" value="Lambda_DNA-bd_dom_sf"/>
</dbReference>
<accession>A0ABX8EEJ6</accession>